<evidence type="ECO:0000256" key="3">
    <source>
        <dbReference type="PROSITE-ProRule" id="PRU00221"/>
    </source>
</evidence>
<proteinExistence type="predicted"/>
<reference evidence="4" key="1">
    <citation type="submission" date="2021-01" db="EMBL/GenBank/DDBJ databases">
        <authorList>
            <person name="Corre E."/>
            <person name="Pelletier E."/>
            <person name="Niang G."/>
            <person name="Scheremetjew M."/>
            <person name="Finn R."/>
            <person name="Kale V."/>
            <person name="Holt S."/>
            <person name="Cochrane G."/>
            <person name="Meng A."/>
            <person name="Brown T."/>
            <person name="Cohen L."/>
        </authorList>
    </citation>
    <scope>NUCLEOTIDE SEQUENCE</scope>
    <source>
        <strain evidence="4">B650</strain>
    </source>
</reference>
<sequence>MQDQPQITLRGHGASSISSLCFLRKNLLVSCDSSEQGCLLLWNIDSRKLVAKLHCGDESDNSFSERRSIIHNGGLFVDRFSTCEEKFVYQQRNGMSVHDIETMKTVSFFETDSTGFCQATTCDNLVIYPHRSSSFKIWDHRCNPSTAKLFTAFCAKTDEKHRMLCSLSANICGNNLAVACGMESGTIFCHSFSSSSVLTTVTASSMNSVSVGTDPVLCMDLIESSGDDGLSSVGVAGLAGDAIEIAQKSKPEDRGTIVTFKVKATCIGGQIKPTLKLRQRMSTCEVGGMAAGGKPGVACCRFRKDGRIFATGGWDRRVRVFSRSGRSLATLKGCKDSVTSLYWNPWIQQMIATGSADGRISLWDVSF</sequence>
<evidence type="ECO:0000313" key="4">
    <source>
        <dbReference type="EMBL" id="CAD9572887.1"/>
    </source>
</evidence>
<dbReference type="PROSITE" id="PS50082">
    <property type="entry name" value="WD_REPEATS_2"/>
    <property type="match status" value="1"/>
</dbReference>
<dbReference type="PANTHER" id="PTHR19854:SF1">
    <property type="entry name" value="GUANINE NUCLEOTIDE-BINDING PROTEIN SUBUNIT BETA-LIKE PROTEIN 1"/>
    <property type="match status" value="1"/>
</dbReference>
<dbReference type="Pfam" id="PF00400">
    <property type="entry name" value="WD40"/>
    <property type="match status" value="3"/>
</dbReference>
<dbReference type="PANTHER" id="PTHR19854">
    <property type="entry name" value="TRANSDUCIN BETA-LIKE 3"/>
    <property type="match status" value="1"/>
</dbReference>
<dbReference type="EMBL" id="HBGY01012547">
    <property type="protein sequence ID" value="CAD9572887.1"/>
    <property type="molecule type" value="Transcribed_RNA"/>
</dbReference>
<organism evidence="4">
    <name type="scientific">Leptocylindrus danicus</name>
    <dbReference type="NCBI Taxonomy" id="163516"/>
    <lineage>
        <taxon>Eukaryota</taxon>
        <taxon>Sar</taxon>
        <taxon>Stramenopiles</taxon>
        <taxon>Ochrophyta</taxon>
        <taxon>Bacillariophyta</taxon>
        <taxon>Coscinodiscophyceae</taxon>
        <taxon>Chaetocerotophycidae</taxon>
        <taxon>Leptocylindrales</taxon>
        <taxon>Leptocylindraceae</taxon>
        <taxon>Leptocylindrus</taxon>
    </lineage>
</organism>
<accession>A0A7S2KCY4</accession>
<dbReference type="Gene3D" id="2.130.10.10">
    <property type="entry name" value="YVTN repeat-like/Quinoprotein amine dehydrogenase"/>
    <property type="match status" value="2"/>
</dbReference>
<dbReference type="AlphaFoldDB" id="A0A7S2KCY4"/>
<dbReference type="InterPro" id="IPR019775">
    <property type="entry name" value="WD40_repeat_CS"/>
</dbReference>
<dbReference type="InterPro" id="IPR001680">
    <property type="entry name" value="WD40_rpt"/>
</dbReference>
<dbReference type="InterPro" id="IPR036322">
    <property type="entry name" value="WD40_repeat_dom_sf"/>
</dbReference>
<gene>
    <name evidence="4" type="ORF">LDAN0321_LOCUS7997</name>
</gene>
<name>A0A7S2KCY4_9STRA</name>
<dbReference type="PROSITE" id="PS00678">
    <property type="entry name" value="WD_REPEATS_1"/>
    <property type="match status" value="1"/>
</dbReference>
<evidence type="ECO:0008006" key="5">
    <source>
        <dbReference type="Google" id="ProtNLM"/>
    </source>
</evidence>
<keyword evidence="2" id="KW-0677">Repeat</keyword>
<evidence type="ECO:0000256" key="2">
    <source>
        <dbReference type="ARBA" id="ARBA00022737"/>
    </source>
</evidence>
<dbReference type="SMART" id="SM00320">
    <property type="entry name" value="WD40"/>
    <property type="match status" value="3"/>
</dbReference>
<dbReference type="SUPFAM" id="SSF50978">
    <property type="entry name" value="WD40 repeat-like"/>
    <property type="match status" value="1"/>
</dbReference>
<dbReference type="PROSITE" id="PS50294">
    <property type="entry name" value="WD_REPEATS_REGION"/>
    <property type="match status" value="1"/>
</dbReference>
<evidence type="ECO:0000256" key="1">
    <source>
        <dbReference type="ARBA" id="ARBA00022574"/>
    </source>
</evidence>
<keyword evidence="1 3" id="KW-0853">WD repeat</keyword>
<protein>
    <recommendedName>
        <fullName evidence="5">Anaphase-promoting complex subunit 4 WD40 domain-containing protein</fullName>
    </recommendedName>
</protein>
<feature type="repeat" description="WD" evidence="3">
    <location>
        <begin position="331"/>
        <end position="367"/>
    </location>
</feature>
<dbReference type="InterPro" id="IPR015943">
    <property type="entry name" value="WD40/YVTN_repeat-like_dom_sf"/>
</dbReference>